<dbReference type="AlphaFoldDB" id="A0A420RV61"/>
<accession>A0A420RV61</accession>
<dbReference type="Proteomes" id="UP000283569">
    <property type="component" value="Unassembled WGS sequence"/>
</dbReference>
<protein>
    <submittedName>
        <fullName evidence="1">Uncharacterized protein</fullName>
    </submittedName>
</protein>
<comment type="caution">
    <text evidence="1">The sequence shown here is derived from an EMBL/GenBank/DDBJ whole genome shotgun (WGS) entry which is preliminary data.</text>
</comment>
<sequence>MRSVGRPIPLEHLAVARRTELASQWPTAAEVEQALGVERGRPAPSAMQMVCEGRLLAAYLPDSGGSWRFPPWQFGRDGKPVRYLADILGSIWGTGEALDAKGRTTGWAEIEWFIAGHALLDGRSPAELLATMPYQVLRAALAEFQSEN</sequence>
<gene>
    <name evidence="1" type="ORF">BFJ72_g14944</name>
</gene>
<organism evidence="1 2">
    <name type="scientific">Gibberella intermedia</name>
    <name type="common">Bulb rot disease fungus</name>
    <name type="synonym">Fusarium proliferatum</name>
    <dbReference type="NCBI Taxonomy" id="948311"/>
    <lineage>
        <taxon>Eukaryota</taxon>
        <taxon>Fungi</taxon>
        <taxon>Dikarya</taxon>
        <taxon>Ascomycota</taxon>
        <taxon>Pezizomycotina</taxon>
        <taxon>Sordariomycetes</taxon>
        <taxon>Hypocreomycetidae</taxon>
        <taxon>Hypocreales</taxon>
        <taxon>Nectriaceae</taxon>
        <taxon>Fusarium</taxon>
        <taxon>Fusarium fujikuroi species complex</taxon>
    </lineage>
</organism>
<name>A0A420RV61_GIBIN</name>
<reference evidence="1 2" key="1">
    <citation type="journal article" date="2018" name="Sci. Rep.">
        <title>Characterisation of pathogen-specific regions and novel effector candidates in Fusarium oxysporum f. sp. cepae.</title>
        <authorList>
            <person name="Armitage A.D."/>
            <person name="Taylor A."/>
            <person name="Sobczyk M.K."/>
            <person name="Baxter L."/>
            <person name="Greenfield B.P."/>
            <person name="Bates H.J."/>
            <person name="Wilson F."/>
            <person name="Jackson A.C."/>
            <person name="Ott S."/>
            <person name="Harrison R.J."/>
            <person name="Clarkson J.P."/>
        </authorList>
    </citation>
    <scope>NUCLEOTIDE SEQUENCE [LARGE SCALE GENOMIC DNA]</scope>
    <source>
        <strain evidence="1 2">Fp_A8</strain>
    </source>
</reference>
<evidence type="ECO:0000313" key="2">
    <source>
        <dbReference type="Proteomes" id="UP000283569"/>
    </source>
</evidence>
<evidence type="ECO:0000313" key="1">
    <source>
        <dbReference type="EMBL" id="RKL20936.1"/>
    </source>
</evidence>
<proteinExistence type="predicted"/>
<dbReference type="EMBL" id="MRDB01000146">
    <property type="protein sequence ID" value="RKL20936.1"/>
    <property type="molecule type" value="Genomic_DNA"/>
</dbReference>